<name>Q3ZUV4_ROSHC</name>
<dbReference type="PANTHER" id="PTHR11017:SF570">
    <property type="entry name" value="DISEASE RESISTANCE PROTEIN (TIR-NBS CLASS)-RELATED"/>
    <property type="match status" value="1"/>
</dbReference>
<sequence length="157" mass="17728">IAKAVYNSIIAHDKFDGSCFLEDVRENSMHDRGFIKLQKTLLFELGGAKLKVASVARGITTIKDRLQHKRVLLALDDVSDMVQLKKLPGDPSWFGVGSKIIITTRDKHLLTCHSVDLYEVKELNHDEALDLFSMNAFKRNRPLDGYAELTEHALCYA</sequence>
<reference evidence="2" key="2">
    <citation type="journal article" date="2007" name="Physiol. Plantarum">
        <title>Molecular characterization of NBS-LRR-RGAs in the rose genome.</title>
        <authorList>
            <person name="Hattendorf A."/>
            <person name="Debener T."/>
        </authorList>
    </citation>
    <scope>NUCLEOTIDE SEQUENCE</scope>
</reference>
<dbReference type="GO" id="GO:0043531">
    <property type="term" value="F:ADP binding"/>
    <property type="evidence" value="ECO:0007669"/>
    <property type="project" value="InterPro"/>
</dbReference>
<dbReference type="SUPFAM" id="SSF52540">
    <property type="entry name" value="P-loop containing nucleoside triphosphate hydrolases"/>
    <property type="match status" value="1"/>
</dbReference>
<protein>
    <submittedName>
        <fullName evidence="2">Putative TIR-NBS-LRR resistance protein</fullName>
    </submittedName>
</protein>
<feature type="non-terminal residue" evidence="2">
    <location>
        <position position="1"/>
    </location>
</feature>
<accession>Q3ZUV4</accession>
<organism evidence="2">
    <name type="scientific">Rosa hybrid cultivar</name>
    <dbReference type="NCBI Taxonomy" id="128735"/>
    <lineage>
        <taxon>Eukaryota</taxon>
        <taxon>Viridiplantae</taxon>
        <taxon>Streptophyta</taxon>
        <taxon>Embryophyta</taxon>
        <taxon>Tracheophyta</taxon>
        <taxon>Spermatophyta</taxon>
        <taxon>Magnoliopsida</taxon>
        <taxon>eudicotyledons</taxon>
        <taxon>Gunneridae</taxon>
        <taxon>Pentapetalae</taxon>
        <taxon>rosids</taxon>
        <taxon>fabids</taxon>
        <taxon>Rosales</taxon>
        <taxon>Rosaceae</taxon>
        <taxon>Rosoideae</taxon>
        <taxon>Rosoideae incertae sedis</taxon>
        <taxon>Rosa</taxon>
    </lineage>
</organism>
<proteinExistence type="predicted"/>
<dbReference type="PANTHER" id="PTHR11017">
    <property type="entry name" value="LEUCINE-RICH REPEAT-CONTAINING PROTEIN"/>
    <property type="match status" value="1"/>
</dbReference>
<dbReference type="AlphaFoldDB" id="Q3ZUV4"/>
<dbReference type="GO" id="GO:0006952">
    <property type="term" value="P:defense response"/>
    <property type="evidence" value="ECO:0007669"/>
    <property type="project" value="InterPro"/>
</dbReference>
<feature type="domain" description="NB-ARC" evidence="1">
    <location>
        <begin position="2"/>
        <end position="140"/>
    </location>
</feature>
<feature type="non-terminal residue" evidence="2">
    <location>
        <position position="157"/>
    </location>
</feature>
<dbReference type="InterPro" id="IPR044974">
    <property type="entry name" value="Disease_R_plants"/>
</dbReference>
<dbReference type="Pfam" id="PF00931">
    <property type="entry name" value="NB-ARC"/>
    <property type="match status" value="1"/>
</dbReference>
<dbReference type="InterPro" id="IPR027417">
    <property type="entry name" value="P-loop_NTPase"/>
</dbReference>
<dbReference type="Gene3D" id="3.40.50.300">
    <property type="entry name" value="P-loop containing nucleotide triphosphate hydrolases"/>
    <property type="match status" value="1"/>
</dbReference>
<dbReference type="InterPro" id="IPR002182">
    <property type="entry name" value="NB-ARC"/>
</dbReference>
<dbReference type="EMBL" id="AM075223">
    <property type="protein sequence ID" value="CAJ27127.1"/>
    <property type="molecule type" value="Genomic_DNA"/>
</dbReference>
<evidence type="ECO:0000313" key="2">
    <source>
        <dbReference type="EMBL" id="CAJ27127.1"/>
    </source>
</evidence>
<reference evidence="2" key="1">
    <citation type="thesis" date="2005" institute="Department of Horticulture" country="University of Hannover, Hannover, Germany">
        <title>Molekulargenetische Charakterisierung von Resistenzgenanaloga im Rosengenom als Basis fur die Resistenzzuechtung.</title>
        <authorList>
            <person name="Hattendorf A."/>
        </authorList>
    </citation>
    <scope>NUCLEOTIDE SEQUENCE</scope>
</reference>
<gene>
    <name evidence="2" type="primary">brp15</name>
</gene>
<evidence type="ECO:0000259" key="1">
    <source>
        <dbReference type="Pfam" id="PF00931"/>
    </source>
</evidence>